<evidence type="ECO:0000256" key="7">
    <source>
        <dbReference type="ARBA" id="ARBA00048905"/>
    </source>
</evidence>
<dbReference type="InterPro" id="IPR026591">
    <property type="entry name" value="Sirtuin_cat_small_dom_sf"/>
</dbReference>
<accession>A0A8S2GX42</accession>
<dbReference type="GO" id="GO:0017136">
    <property type="term" value="F:histone deacetylase activity, NAD-dependent"/>
    <property type="evidence" value="ECO:0007669"/>
    <property type="project" value="TreeGrafter"/>
</dbReference>
<evidence type="ECO:0000256" key="3">
    <source>
        <dbReference type="ARBA" id="ARBA00022723"/>
    </source>
</evidence>
<feature type="compositionally biased region" description="Basic and acidic residues" evidence="9">
    <location>
        <begin position="824"/>
        <end position="834"/>
    </location>
</feature>
<dbReference type="Proteomes" id="UP000677228">
    <property type="component" value="Unassembled WGS sequence"/>
</dbReference>
<dbReference type="PROSITE" id="PS50305">
    <property type="entry name" value="SIRTUIN"/>
    <property type="match status" value="1"/>
</dbReference>
<evidence type="ECO:0000313" key="12">
    <source>
        <dbReference type="EMBL" id="CAF3569873.1"/>
    </source>
</evidence>
<proteinExistence type="predicted"/>
<dbReference type="InterPro" id="IPR003000">
    <property type="entry name" value="Sirtuin"/>
</dbReference>
<evidence type="ECO:0000256" key="1">
    <source>
        <dbReference type="ARBA" id="ARBA00001947"/>
    </source>
</evidence>
<feature type="compositionally biased region" description="Polar residues" evidence="9">
    <location>
        <begin position="745"/>
        <end position="756"/>
    </location>
</feature>
<dbReference type="Gene3D" id="3.30.1600.10">
    <property type="entry name" value="SIR2/SIRT2 'Small Domain"/>
    <property type="match status" value="1"/>
</dbReference>
<dbReference type="InterPro" id="IPR026590">
    <property type="entry name" value="Ssirtuin_cat_dom"/>
</dbReference>
<feature type="domain" description="Deacetylase sirtuin-type" evidence="10">
    <location>
        <begin position="441"/>
        <end position="713"/>
    </location>
</feature>
<name>A0A8S2GX42_9BILA</name>
<dbReference type="GO" id="GO:0046872">
    <property type="term" value="F:metal ion binding"/>
    <property type="evidence" value="ECO:0007669"/>
    <property type="project" value="UniProtKB-KW"/>
</dbReference>
<comment type="catalytic activity">
    <reaction evidence="6">
        <text>N(6)-hexadecanoyl-L-lysyl-[protein] + NAD(+) + H2O = 2''-O-hexadecanoyl-ADP-D-ribose + nicotinamide + L-lysyl-[protein]</text>
        <dbReference type="Rhea" id="RHEA:70563"/>
        <dbReference type="Rhea" id="RHEA-COMP:9752"/>
        <dbReference type="Rhea" id="RHEA-COMP:14175"/>
        <dbReference type="ChEBI" id="CHEBI:15377"/>
        <dbReference type="ChEBI" id="CHEBI:17154"/>
        <dbReference type="ChEBI" id="CHEBI:29969"/>
        <dbReference type="ChEBI" id="CHEBI:57540"/>
        <dbReference type="ChEBI" id="CHEBI:138936"/>
        <dbReference type="ChEBI" id="CHEBI:189673"/>
    </reaction>
    <physiologicalReaction direction="left-to-right" evidence="6">
        <dbReference type="Rhea" id="RHEA:70564"/>
    </physiologicalReaction>
</comment>
<keyword evidence="3 8" id="KW-0479">Metal-binding</keyword>
<evidence type="ECO:0000256" key="9">
    <source>
        <dbReference type="SAM" id="MobiDB-lite"/>
    </source>
</evidence>
<feature type="binding site" evidence="8">
    <location>
        <position position="577"/>
    </location>
    <ligand>
        <name>Zn(2+)</name>
        <dbReference type="ChEBI" id="CHEBI:29105"/>
    </ligand>
</feature>
<evidence type="ECO:0000256" key="4">
    <source>
        <dbReference type="ARBA" id="ARBA00022833"/>
    </source>
</evidence>
<dbReference type="InterPro" id="IPR029035">
    <property type="entry name" value="DHS-like_NAD/FAD-binding_dom"/>
</dbReference>
<dbReference type="GO" id="GO:0070403">
    <property type="term" value="F:NAD+ binding"/>
    <property type="evidence" value="ECO:0007669"/>
    <property type="project" value="InterPro"/>
</dbReference>
<keyword evidence="5" id="KW-0520">NAD</keyword>
<dbReference type="InterPro" id="IPR050134">
    <property type="entry name" value="NAD-dep_sirtuin_deacylases"/>
</dbReference>
<evidence type="ECO:0000313" key="11">
    <source>
        <dbReference type="EMBL" id="CAF0787504.1"/>
    </source>
</evidence>
<dbReference type="Pfam" id="PF02146">
    <property type="entry name" value="SIR2"/>
    <property type="match status" value="1"/>
</dbReference>
<dbReference type="EMBL" id="CAJOBA010001000">
    <property type="protein sequence ID" value="CAF3569873.1"/>
    <property type="molecule type" value="Genomic_DNA"/>
</dbReference>
<comment type="catalytic activity">
    <reaction evidence="7">
        <text>N(6)-tetradecanoyl-L-lysyl-[protein] + NAD(+) + H2O = 2''-O-tetradecanoyl-ADP-D-ribose + nicotinamide + L-lysyl-[protein]</text>
        <dbReference type="Rhea" id="RHEA:70567"/>
        <dbReference type="Rhea" id="RHEA-COMP:9752"/>
        <dbReference type="Rhea" id="RHEA-COMP:15437"/>
        <dbReference type="ChEBI" id="CHEBI:15377"/>
        <dbReference type="ChEBI" id="CHEBI:17154"/>
        <dbReference type="ChEBI" id="CHEBI:29969"/>
        <dbReference type="ChEBI" id="CHEBI:57540"/>
        <dbReference type="ChEBI" id="CHEBI:141129"/>
        <dbReference type="ChEBI" id="CHEBI:189674"/>
    </reaction>
    <physiologicalReaction direction="left-to-right" evidence="7">
        <dbReference type="Rhea" id="RHEA:70568"/>
    </physiologicalReaction>
</comment>
<feature type="binding site" evidence="8">
    <location>
        <position position="601"/>
    </location>
    <ligand>
        <name>Zn(2+)</name>
        <dbReference type="ChEBI" id="CHEBI:29105"/>
    </ligand>
</feature>
<evidence type="ECO:0000256" key="8">
    <source>
        <dbReference type="PROSITE-ProRule" id="PRU00236"/>
    </source>
</evidence>
<dbReference type="Proteomes" id="UP000682733">
    <property type="component" value="Unassembled WGS sequence"/>
</dbReference>
<feature type="region of interest" description="Disordered" evidence="9">
    <location>
        <begin position="354"/>
        <end position="382"/>
    </location>
</feature>
<dbReference type="SUPFAM" id="SSF52467">
    <property type="entry name" value="DHS-like NAD/FAD-binding domain"/>
    <property type="match status" value="1"/>
</dbReference>
<feature type="region of interest" description="Disordered" evidence="9">
    <location>
        <begin position="727"/>
        <end position="834"/>
    </location>
</feature>
<sequence length="834" mass="93615">MLIEPLDLFVNTFVMSDKLTSDIPFWLKFCKSSDLLANNSKILEYSMVLADQYSSINELSQASTQQLKSYGFSNVDIVKLLKQAQFLENETRKTLQENHELPAISAKKRTAAATRIIETYLSDPDAKPLNPFGTKPKVSDALLSRISLKDRARAERPIVSYPYDDPDSFIKKDLETEPVSFDKIITLDHNGKLQTSKTLPFQYNGVLKPSSAKLNDLKSSADKRKSVFGVGRLQRISVKSRLGNVIEAPSFLSSRIITSANTTKSLIKKTINKAATLINPFIKRSIAEIATVNTNETHIDADDHSNLNDIPSLSTIDLRTTLKRQCYLVSNTTKEPSLLSRSITIAQIPPDKTNRTVTFVGNNKRQREDNDDNDNDDDENDGYIQTRQIQNNERRVEVLENNKLQPPTFSFDDYTQELMQTKSIVNALRGLQTDDTEEGEPVLKSFDLKGAADYMKNCKNIIVMSGAGISTSAGIPDFRSPGTGLYSQLEKYNLPFPEAVFHLEFFRTNPKPFFLLAKELYPEKFTPTPAHYFMRLLNEKKKLLRIFTQNIDSLERVAEIPADKIVEAHGTFFTAHCIDCQKEYSLEYVKDIIFKDEIPTCACGGIIKPDIVFFGESLPEKFHTLRMKDFPKADFLIIIGTSLMVAPFNRLILEVNKDCPRLLINMEPAGTKSINLYSSQTLMFDSPKNRRDVFHQGSCDDGTYELAKLLGWEDDFKELLKSVGVSPSGKKAEAIVTPTKERKTQTSAATNSPSETKASKASVKSSPQRTRSHSPTKKASTKVSSKNDNSPKDSRLNEAAKNADKLAHEMAKAAISDDVDQADDEKKNEKKKEL</sequence>
<reference evidence="12" key="1">
    <citation type="submission" date="2021-02" db="EMBL/GenBank/DDBJ databases">
        <authorList>
            <person name="Nowell W R."/>
        </authorList>
    </citation>
    <scope>NUCLEOTIDE SEQUENCE</scope>
</reference>
<dbReference type="PANTHER" id="PTHR11085:SF6">
    <property type="entry name" value="NAD-DEPENDENT PROTEIN DEACETYLASE SIRTUIN-2"/>
    <property type="match status" value="1"/>
</dbReference>
<comment type="cofactor">
    <cofactor evidence="1">
        <name>Zn(2+)</name>
        <dbReference type="ChEBI" id="CHEBI:29105"/>
    </cofactor>
</comment>
<evidence type="ECO:0000256" key="2">
    <source>
        <dbReference type="ARBA" id="ARBA00022679"/>
    </source>
</evidence>
<evidence type="ECO:0000256" key="6">
    <source>
        <dbReference type="ARBA" id="ARBA00048378"/>
    </source>
</evidence>
<organism evidence="12 13">
    <name type="scientific">Didymodactylos carnosus</name>
    <dbReference type="NCBI Taxonomy" id="1234261"/>
    <lineage>
        <taxon>Eukaryota</taxon>
        <taxon>Metazoa</taxon>
        <taxon>Spiralia</taxon>
        <taxon>Gnathifera</taxon>
        <taxon>Rotifera</taxon>
        <taxon>Eurotatoria</taxon>
        <taxon>Bdelloidea</taxon>
        <taxon>Philodinida</taxon>
        <taxon>Philodinidae</taxon>
        <taxon>Didymodactylos</taxon>
    </lineage>
</organism>
<evidence type="ECO:0000313" key="13">
    <source>
        <dbReference type="Proteomes" id="UP000682733"/>
    </source>
</evidence>
<feature type="compositionally biased region" description="Acidic residues" evidence="9">
    <location>
        <begin position="369"/>
        <end position="381"/>
    </location>
</feature>
<dbReference type="GO" id="GO:0005634">
    <property type="term" value="C:nucleus"/>
    <property type="evidence" value="ECO:0007669"/>
    <property type="project" value="TreeGrafter"/>
</dbReference>
<feature type="binding site" evidence="8">
    <location>
        <position position="603"/>
    </location>
    <ligand>
        <name>Zn(2+)</name>
        <dbReference type="ChEBI" id="CHEBI:29105"/>
    </ligand>
</feature>
<dbReference type="PANTHER" id="PTHR11085">
    <property type="entry name" value="NAD-DEPENDENT PROTEIN DEACYLASE SIRTUIN-5, MITOCHONDRIAL-RELATED"/>
    <property type="match status" value="1"/>
</dbReference>
<keyword evidence="4 8" id="KW-0862">Zinc</keyword>
<gene>
    <name evidence="11" type="ORF">OVA965_LOCUS3957</name>
    <name evidence="12" type="ORF">TMI583_LOCUS3955</name>
</gene>
<feature type="active site" description="Proton acceptor" evidence="8">
    <location>
        <position position="569"/>
    </location>
</feature>
<feature type="binding site" evidence="8">
    <location>
        <position position="580"/>
    </location>
    <ligand>
        <name>Zn(2+)</name>
        <dbReference type="ChEBI" id="CHEBI:29105"/>
    </ligand>
</feature>
<evidence type="ECO:0000256" key="5">
    <source>
        <dbReference type="ARBA" id="ARBA00023027"/>
    </source>
</evidence>
<dbReference type="AlphaFoldDB" id="A0A8S2GX42"/>
<protein>
    <recommendedName>
        <fullName evidence="10">Deacetylase sirtuin-type domain-containing protein</fullName>
    </recommendedName>
</protein>
<dbReference type="CDD" id="cd01408">
    <property type="entry name" value="SIRT1"/>
    <property type="match status" value="1"/>
</dbReference>
<comment type="caution">
    <text evidence="12">The sequence shown here is derived from an EMBL/GenBank/DDBJ whole genome shotgun (WGS) entry which is preliminary data.</text>
</comment>
<feature type="compositionally biased region" description="Basic residues" evidence="9">
    <location>
        <begin position="770"/>
        <end position="780"/>
    </location>
</feature>
<dbReference type="EMBL" id="CAJNOK010001000">
    <property type="protein sequence ID" value="CAF0787504.1"/>
    <property type="molecule type" value="Genomic_DNA"/>
</dbReference>
<keyword evidence="2" id="KW-0808">Transferase</keyword>
<dbReference type="Gene3D" id="3.40.50.1220">
    <property type="entry name" value="TPP-binding domain"/>
    <property type="match status" value="1"/>
</dbReference>
<evidence type="ECO:0000259" key="10">
    <source>
        <dbReference type="PROSITE" id="PS50305"/>
    </source>
</evidence>
<feature type="compositionally biased region" description="Basic and acidic residues" evidence="9">
    <location>
        <begin position="789"/>
        <end position="811"/>
    </location>
</feature>